<dbReference type="EMBL" id="JADWDC010000034">
    <property type="protein sequence ID" value="MCC0178035.1"/>
    <property type="molecule type" value="Genomic_DNA"/>
</dbReference>
<dbReference type="RefSeq" id="WP_229641101.1">
    <property type="nucleotide sequence ID" value="NZ_JADWDC010000034.1"/>
</dbReference>
<dbReference type="Pfam" id="PF10134">
    <property type="entry name" value="RPA"/>
    <property type="match status" value="1"/>
</dbReference>
<proteinExistence type="predicted"/>
<comment type="caution">
    <text evidence="2">The sequence shown here is derived from an EMBL/GenBank/DDBJ whole genome shotgun (WGS) entry which is preliminary data.</text>
</comment>
<evidence type="ECO:0000313" key="2">
    <source>
        <dbReference type="EMBL" id="MCC0178035.1"/>
    </source>
</evidence>
<dbReference type="InterPro" id="IPR018777">
    <property type="entry name" value="Replication_initiator_prot_A"/>
</dbReference>
<sequence length="301" mass="34450">MKHKTAIKTLEELAEEAKSAQARREQQQLQRANERGTQQFDLVSVLNSHALMRYPVFSTRYGSQQQQEEPILYYSSDGSVSVEVKGSYGIPNQADANIIRWAISVARQVRTETGVVPEEISTTRYKLLKDLGKTVTGTNYRNLEQSLKVLGGINISGNIFDKNQEFTGTLMEFNYTRDGSGKIDKIVMIFNKNFRQHLQRDESVLTIPGEVLVSNNPLQIRLIEVARCHMGKKPKWEVRLTKLMSLCYEKRRSKYEFKRAVKKTNLPYSVEFRKSADNKDEVVVFQSSVEIKSLDSAKNQT</sequence>
<evidence type="ECO:0000256" key="1">
    <source>
        <dbReference type="SAM" id="Coils"/>
    </source>
</evidence>
<evidence type="ECO:0000313" key="3">
    <source>
        <dbReference type="Proteomes" id="UP000729733"/>
    </source>
</evidence>
<protein>
    <submittedName>
        <fullName evidence="2">Replication initiator protein A</fullName>
    </submittedName>
</protein>
<keyword evidence="3" id="KW-1185">Reference proteome</keyword>
<organism evidence="2 3">
    <name type="scientific">Waterburya agarophytonicola KI4</name>
    <dbReference type="NCBI Taxonomy" id="2874699"/>
    <lineage>
        <taxon>Bacteria</taxon>
        <taxon>Bacillati</taxon>
        <taxon>Cyanobacteriota</taxon>
        <taxon>Cyanophyceae</taxon>
        <taxon>Pleurocapsales</taxon>
        <taxon>Hyellaceae</taxon>
        <taxon>Waterburya</taxon>
        <taxon>Waterburya agarophytonicola</taxon>
    </lineage>
</organism>
<gene>
    <name evidence="2" type="ORF">I4641_13705</name>
</gene>
<dbReference type="Proteomes" id="UP000729733">
    <property type="component" value="Unassembled WGS sequence"/>
</dbReference>
<name>A0A964BRC9_9CYAN</name>
<keyword evidence="1" id="KW-0175">Coiled coil</keyword>
<reference evidence="2" key="1">
    <citation type="journal article" date="2021" name="Antonie Van Leeuwenhoek">
        <title>Draft genome and description of Waterburya agarophytonicola gen. nov. sp. nov. (Pleurocapsales, Cyanobacteria): a seaweed symbiont.</title>
        <authorList>
            <person name="Bonthond G."/>
            <person name="Shalygin S."/>
            <person name="Bayer T."/>
            <person name="Weinberger F."/>
        </authorList>
    </citation>
    <scope>NUCLEOTIDE SEQUENCE</scope>
    <source>
        <strain evidence="2">KI4</strain>
    </source>
</reference>
<dbReference type="AlphaFoldDB" id="A0A964BRC9"/>
<feature type="coiled-coil region" evidence="1">
    <location>
        <begin position="3"/>
        <end position="39"/>
    </location>
</feature>
<accession>A0A964BRC9</accession>